<comment type="caution">
    <text evidence="2">The sequence shown here is derived from an EMBL/GenBank/DDBJ whole genome shotgun (WGS) entry which is preliminary data.</text>
</comment>
<sequence>MGGFRWLSWVRTRSHATIFSFCSALLVLIQAVMALLEAPVSWRLIAAALVFAVFCGSELDKWHTRSIEQREAEQQEQHAREAAESAWKGAAEDCLRIWPAPPVRDVDPYKHLGVARSLLAGSFTQAGELVPPYVERDIDQWARERLQSSGAVLLIGTPASGVTRSAYQLTLTAPVSSVALIPTGPHGLATALGELDVLSRLPAGARPLLWLGGIDSFTPELTSTMLRRCRERPGMRIVATISSTEYEVWEAESRVLAEEFGEPLLLKRVPSAEELKRAEAAYPGVDFSEGIATAFTVAAELLKQLRTGDGTCPYERAGDDCALAREVVDIAISWASTDIGRPIPINQLSVLAQQRLGGPKIGAKHLKRALKWAVSPVAGSASLLVRETDSKGGETVTARTDIVDIRRAESGGPDDAVWVAALDAAASVDDRVAIGRIGFRAHIDGNVRIASQTWSMVTALDDPAVASLWRAVAFSHGRHEPAGEVPLLERLLELTEAAFSPNTVQLV</sequence>
<accession>K8X564</accession>
<feature type="transmembrane region" description="Helical" evidence="1">
    <location>
        <begin position="16"/>
        <end position="36"/>
    </location>
</feature>
<evidence type="ECO:0000256" key="1">
    <source>
        <dbReference type="SAM" id="Phobius"/>
    </source>
</evidence>
<dbReference type="AlphaFoldDB" id="K8X564"/>
<keyword evidence="1" id="KW-0472">Membrane</keyword>
<keyword evidence="1" id="KW-0812">Transmembrane</keyword>
<dbReference type="Proteomes" id="UP000005951">
    <property type="component" value="Unassembled WGS sequence"/>
</dbReference>
<organism evidence="2 3">
    <name type="scientific">Rhodococcus opacus M213</name>
    <dbReference type="NCBI Taxonomy" id="1129896"/>
    <lineage>
        <taxon>Bacteria</taxon>
        <taxon>Bacillati</taxon>
        <taxon>Actinomycetota</taxon>
        <taxon>Actinomycetes</taxon>
        <taxon>Mycobacteriales</taxon>
        <taxon>Nocardiaceae</taxon>
        <taxon>Rhodococcus</taxon>
    </lineage>
</organism>
<evidence type="ECO:0000313" key="3">
    <source>
        <dbReference type="Proteomes" id="UP000005951"/>
    </source>
</evidence>
<keyword evidence="1" id="KW-1133">Transmembrane helix</keyword>
<reference evidence="2 3" key="1">
    <citation type="journal article" date="2013" name="Genome Announc.">
        <title>Draft Genome Sequence of Rhodococcus opacus Strain M213 Shows a Diverse Catabolic Potential.</title>
        <authorList>
            <person name="Pathak A."/>
            <person name="Green S.J."/>
            <person name="Ogram A."/>
            <person name="Chauhan A."/>
        </authorList>
    </citation>
    <scope>NUCLEOTIDE SEQUENCE [LARGE SCALE GENOMIC DNA]</scope>
    <source>
        <strain evidence="2 3">M213</strain>
    </source>
</reference>
<proteinExistence type="predicted"/>
<feature type="non-terminal residue" evidence="2">
    <location>
        <position position="507"/>
    </location>
</feature>
<protein>
    <submittedName>
        <fullName evidence="2">TPR repeat-containing protein</fullName>
    </submittedName>
</protein>
<gene>
    <name evidence="2" type="ORF">WSS_A41475</name>
</gene>
<dbReference type="EMBL" id="AJYC02000219">
    <property type="protein sequence ID" value="EKT76679.1"/>
    <property type="molecule type" value="Genomic_DNA"/>
</dbReference>
<name>K8X564_RHOOP</name>
<evidence type="ECO:0000313" key="2">
    <source>
        <dbReference type="EMBL" id="EKT76679.1"/>
    </source>
</evidence>